<feature type="non-terminal residue" evidence="2">
    <location>
        <position position="65"/>
    </location>
</feature>
<feature type="non-terminal residue" evidence="2">
    <location>
        <position position="1"/>
    </location>
</feature>
<protein>
    <submittedName>
        <fullName evidence="2">Uncharacterized protein</fullName>
    </submittedName>
</protein>
<name>A0AAW1V7M9_9CUCU</name>
<dbReference type="EMBL" id="JARQZJ010000123">
    <property type="protein sequence ID" value="KAK9889560.1"/>
    <property type="molecule type" value="Genomic_DNA"/>
</dbReference>
<dbReference type="AlphaFoldDB" id="A0AAW1V7M9"/>
<dbReference type="Proteomes" id="UP001431783">
    <property type="component" value="Unassembled WGS sequence"/>
</dbReference>
<gene>
    <name evidence="2" type="ORF">WA026_006933</name>
</gene>
<sequence>PQMKVKLWIFWNKWKSLCTRFALQLVTPSLSHFRALRATKDCLKLANSSSSRSIIVTTAIFGHKA</sequence>
<feature type="signal peptide" evidence="1">
    <location>
        <begin position="1"/>
        <end position="18"/>
    </location>
</feature>
<reference evidence="2 3" key="1">
    <citation type="submission" date="2023-03" db="EMBL/GenBank/DDBJ databases">
        <title>Genome insight into feeding habits of ladybird beetles.</title>
        <authorList>
            <person name="Li H.-S."/>
            <person name="Huang Y.-H."/>
            <person name="Pang H."/>
        </authorList>
    </citation>
    <scope>NUCLEOTIDE SEQUENCE [LARGE SCALE GENOMIC DNA]</scope>
    <source>
        <strain evidence="2">SYSU_2023b</strain>
        <tissue evidence="2">Whole body</tissue>
    </source>
</reference>
<organism evidence="2 3">
    <name type="scientific">Henosepilachna vigintioctopunctata</name>
    <dbReference type="NCBI Taxonomy" id="420089"/>
    <lineage>
        <taxon>Eukaryota</taxon>
        <taxon>Metazoa</taxon>
        <taxon>Ecdysozoa</taxon>
        <taxon>Arthropoda</taxon>
        <taxon>Hexapoda</taxon>
        <taxon>Insecta</taxon>
        <taxon>Pterygota</taxon>
        <taxon>Neoptera</taxon>
        <taxon>Endopterygota</taxon>
        <taxon>Coleoptera</taxon>
        <taxon>Polyphaga</taxon>
        <taxon>Cucujiformia</taxon>
        <taxon>Coccinelloidea</taxon>
        <taxon>Coccinellidae</taxon>
        <taxon>Epilachninae</taxon>
        <taxon>Epilachnini</taxon>
        <taxon>Henosepilachna</taxon>
    </lineage>
</organism>
<proteinExistence type="predicted"/>
<evidence type="ECO:0000313" key="2">
    <source>
        <dbReference type="EMBL" id="KAK9889560.1"/>
    </source>
</evidence>
<comment type="caution">
    <text evidence="2">The sequence shown here is derived from an EMBL/GenBank/DDBJ whole genome shotgun (WGS) entry which is preliminary data.</text>
</comment>
<keyword evidence="1" id="KW-0732">Signal</keyword>
<keyword evidence="3" id="KW-1185">Reference proteome</keyword>
<accession>A0AAW1V7M9</accession>
<feature type="chain" id="PRO_5043318184" evidence="1">
    <location>
        <begin position="19"/>
        <end position="65"/>
    </location>
</feature>
<evidence type="ECO:0000313" key="3">
    <source>
        <dbReference type="Proteomes" id="UP001431783"/>
    </source>
</evidence>
<evidence type="ECO:0000256" key="1">
    <source>
        <dbReference type="SAM" id="SignalP"/>
    </source>
</evidence>